<dbReference type="GO" id="GO:0006457">
    <property type="term" value="P:protein folding"/>
    <property type="evidence" value="ECO:0007669"/>
    <property type="project" value="InterPro"/>
</dbReference>
<dbReference type="SUPFAM" id="SSF51064">
    <property type="entry name" value="Head domain of nucleotide exchange factor GrpE"/>
    <property type="match status" value="1"/>
</dbReference>
<proteinExistence type="inferred from homology"/>
<dbReference type="AlphaFoldDB" id="A0AAU7UB40"/>
<dbReference type="InterPro" id="IPR009012">
    <property type="entry name" value="GrpE_head"/>
</dbReference>
<dbReference type="GO" id="GO:0005737">
    <property type="term" value="C:cytoplasm"/>
    <property type="evidence" value="ECO:0007669"/>
    <property type="project" value="UniProtKB-SubCell"/>
</dbReference>
<keyword evidence="2 3" id="KW-0143">Chaperone</keyword>
<keyword evidence="3" id="KW-0963">Cytoplasm</keyword>
<evidence type="ECO:0000256" key="2">
    <source>
        <dbReference type="ARBA" id="ARBA00023186"/>
    </source>
</evidence>
<sequence>MTDPQNPNGPQDPNETIIDAEVVDEQTTDDSAGVSDDSDFDPSMFNPEMFAQVQQMMENAEKAETLERENAELKNRLGRLAADFEAYRRRTADDASEARGKGTADAAEALMPVYDDLSRAIEMGSSDPGKLIPGMKTVQATVLRVFGQLGLEATGQEGEHFDPQWHEALQVVPGEQDDVVVQVYQVGFRMGDRLVRPARVVVSKKG</sequence>
<keyword evidence="6" id="KW-0175">Coiled coil</keyword>
<evidence type="ECO:0000256" key="5">
    <source>
        <dbReference type="RuleBase" id="RU004478"/>
    </source>
</evidence>
<dbReference type="PANTHER" id="PTHR21237">
    <property type="entry name" value="GRPE PROTEIN"/>
    <property type="match status" value="1"/>
</dbReference>
<dbReference type="EMBL" id="CP158299">
    <property type="protein sequence ID" value="XBV85706.1"/>
    <property type="molecule type" value="Genomic_DNA"/>
</dbReference>
<dbReference type="InterPro" id="IPR000740">
    <property type="entry name" value="GrpE"/>
</dbReference>
<organism evidence="8">
    <name type="scientific">Deinococcus sonorensis KR-87</name>
    <dbReference type="NCBI Taxonomy" id="694439"/>
    <lineage>
        <taxon>Bacteria</taxon>
        <taxon>Thermotogati</taxon>
        <taxon>Deinococcota</taxon>
        <taxon>Deinococci</taxon>
        <taxon>Deinococcales</taxon>
        <taxon>Deinococcaceae</taxon>
        <taxon>Deinococcus</taxon>
    </lineage>
</organism>
<comment type="subcellular location">
    <subcellularLocation>
        <location evidence="3">Cytoplasm</location>
    </subcellularLocation>
</comment>
<comment type="function">
    <text evidence="3 4">Participates actively in the response to hyperosmotic and heat shock by preventing the aggregation of stress-denatured proteins, in association with DnaK and GrpE. It is the nucleotide exchange factor for DnaK and may function as a thermosensor. Unfolded proteins bind initially to DnaJ; upon interaction with the DnaJ-bound protein, DnaK hydrolyzes its bound ATP, resulting in the formation of a stable complex. GrpE releases ADP from DnaK; ATP binding to DnaK triggers the release of the substrate protein, thus completing the reaction cycle. Several rounds of ATP-dependent interactions between DnaJ, DnaK and GrpE are required for fully efficient folding.</text>
</comment>
<dbReference type="HAMAP" id="MF_01151">
    <property type="entry name" value="GrpE"/>
    <property type="match status" value="1"/>
</dbReference>
<reference evidence="8" key="1">
    <citation type="submission" date="2024-06" db="EMBL/GenBank/DDBJ databases">
        <title>Draft Genome Sequence of Deinococcus sonorensis Type Strain KR-87, a Biofilm Producing Representative of the Genus Deinococcus.</title>
        <authorList>
            <person name="Boren L.S."/>
            <person name="Grosso R.A."/>
            <person name="Hugenberg-Cox A.N."/>
            <person name="Hill J.T.E."/>
            <person name="Albert C.M."/>
            <person name="Tuohy J.M."/>
        </authorList>
    </citation>
    <scope>NUCLEOTIDE SEQUENCE</scope>
    <source>
        <strain evidence="8">KR-87</strain>
    </source>
</reference>
<dbReference type="GO" id="GO:0042803">
    <property type="term" value="F:protein homodimerization activity"/>
    <property type="evidence" value="ECO:0007669"/>
    <property type="project" value="InterPro"/>
</dbReference>
<dbReference type="CDD" id="cd00446">
    <property type="entry name" value="GrpE"/>
    <property type="match status" value="1"/>
</dbReference>
<accession>A0AAU7UB40</accession>
<dbReference type="PROSITE" id="PS01071">
    <property type="entry name" value="GRPE"/>
    <property type="match status" value="1"/>
</dbReference>
<evidence type="ECO:0000256" key="7">
    <source>
        <dbReference type="SAM" id="MobiDB-lite"/>
    </source>
</evidence>
<feature type="region of interest" description="Disordered" evidence="7">
    <location>
        <begin position="1"/>
        <end position="44"/>
    </location>
</feature>
<comment type="similarity">
    <text evidence="1 3 5">Belongs to the GrpE family.</text>
</comment>
<dbReference type="GO" id="GO:0051087">
    <property type="term" value="F:protein-folding chaperone binding"/>
    <property type="evidence" value="ECO:0007669"/>
    <property type="project" value="InterPro"/>
</dbReference>
<dbReference type="KEGG" id="dsc:ABOD76_05210"/>
<dbReference type="Gene3D" id="2.30.22.10">
    <property type="entry name" value="Head domain of nucleotide exchange factor GrpE"/>
    <property type="match status" value="1"/>
</dbReference>
<comment type="subunit">
    <text evidence="3">Homodimer.</text>
</comment>
<dbReference type="SUPFAM" id="SSF58014">
    <property type="entry name" value="Coiled-coil domain of nucleotide exchange factor GrpE"/>
    <property type="match status" value="1"/>
</dbReference>
<dbReference type="Pfam" id="PF01025">
    <property type="entry name" value="GrpE"/>
    <property type="match status" value="1"/>
</dbReference>
<feature type="compositionally biased region" description="Low complexity" evidence="7">
    <location>
        <begin position="1"/>
        <end position="14"/>
    </location>
</feature>
<dbReference type="GO" id="GO:0000774">
    <property type="term" value="F:adenyl-nucleotide exchange factor activity"/>
    <property type="evidence" value="ECO:0007669"/>
    <property type="project" value="InterPro"/>
</dbReference>
<dbReference type="Gene3D" id="3.90.20.20">
    <property type="match status" value="1"/>
</dbReference>
<dbReference type="PRINTS" id="PR00773">
    <property type="entry name" value="GRPEPROTEIN"/>
</dbReference>
<evidence type="ECO:0000256" key="6">
    <source>
        <dbReference type="SAM" id="Coils"/>
    </source>
</evidence>
<name>A0AAU7UB40_9DEIO</name>
<evidence type="ECO:0000313" key="8">
    <source>
        <dbReference type="EMBL" id="XBV85706.1"/>
    </source>
</evidence>
<dbReference type="PANTHER" id="PTHR21237:SF23">
    <property type="entry name" value="GRPE PROTEIN HOMOLOG, MITOCHONDRIAL"/>
    <property type="match status" value="1"/>
</dbReference>
<dbReference type="RefSeq" id="WP_350243747.1">
    <property type="nucleotide sequence ID" value="NZ_CP158299.1"/>
</dbReference>
<dbReference type="InterPro" id="IPR013805">
    <property type="entry name" value="GrpE_CC"/>
</dbReference>
<evidence type="ECO:0000256" key="3">
    <source>
        <dbReference type="HAMAP-Rule" id="MF_01151"/>
    </source>
</evidence>
<dbReference type="GO" id="GO:0051082">
    <property type="term" value="F:unfolded protein binding"/>
    <property type="evidence" value="ECO:0007669"/>
    <property type="project" value="TreeGrafter"/>
</dbReference>
<keyword evidence="3 4" id="KW-0346">Stress response</keyword>
<feature type="coiled-coil region" evidence="6">
    <location>
        <begin position="56"/>
        <end position="90"/>
    </location>
</feature>
<gene>
    <name evidence="3" type="primary">grpE</name>
    <name evidence="8" type="ORF">ABOD76_05210</name>
</gene>
<evidence type="ECO:0000256" key="1">
    <source>
        <dbReference type="ARBA" id="ARBA00009054"/>
    </source>
</evidence>
<evidence type="ECO:0000256" key="4">
    <source>
        <dbReference type="RuleBase" id="RU000639"/>
    </source>
</evidence>
<protein>
    <recommendedName>
        <fullName evidence="3 4">Protein GrpE</fullName>
    </recommendedName>
    <alternativeName>
        <fullName evidence="3">HSP-70 cofactor</fullName>
    </alternativeName>
</protein>